<evidence type="ECO:0000256" key="2">
    <source>
        <dbReference type="ARBA" id="ARBA00022692"/>
    </source>
</evidence>
<gene>
    <name evidence="7" type="ORF">OP10G_1788</name>
</gene>
<comment type="subcellular location">
    <subcellularLocation>
        <location evidence="1">Membrane</location>
        <topology evidence="1">Multi-pass membrane protein</topology>
    </subcellularLocation>
</comment>
<keyword evidence="4 5" id="KW-0472">Membrane</keyword>
<dbReference type="PANTHER" id="PTHR38480">
    <property type="entry name" value="SLR0254 PROTEIN"/>
    <property type="match status" value="1"/>
</dbReference>
<dbReference type="Pfam" id="PF06271">
    <property type="entry name" value="RDD"/>
    <property type="match status" value="1"/>
</dbReference>
<evidence type="ECO:0000256" key="4">
    <source>
        <dbReference type="ARBA" id="ARBA00023136"/>
    </source>
</evidence>
<dbReference type="EMBL" id="CP007139">
    <property type="protein sequence ID" value="AIE85156.1"/>
    <property type="molecule type" value="Genomic_DNA"/>
</dbReference>
<dbReference type="AlphaFoldDB" id="A0A068NNZ4"/>
<accession>A0A068NNZ4</accession>
<dbReference type="KEGG" id="fgi:OP10G_1788"/>
<dbReference type="GO" id="GO:0016020">
    <property type="term" value="C:membrane"/>
    <property type="evidence" value="ECO:0007669"/>
    <property type="project" value="UniProtKB-SubCell"/>
</dbReference>
<feature type="transmembrane region" description="Helical" evidence="5">
    <location>
        <begin position="58"/>
        <end position="77"/>
    </location>
</feature>
<dbReference type="OrthoDB" id="9787732at2"/>
<dbReference type="Proteomes" id="UP000027982">
    <property type="component" value="Chromosome"/>
</dbReference>
<keyword evidence="2 5" id="KW-0812">Transmembrane</keyword>
<keyword evidence="3 5" id="KW-1133">Transmembrane helix</keyword>
<evidence type="ECO:0000259" key="6">
    <source>
        <dbReference type="Pfam" id="PF06271"/>
    </source>
</evidence>
<name>A0A068NNZ4_FIMGI</name>
<dbReference type="HOGENOM" id="CLU_054176_1_0_0"/>
<evidence type="ECO:0000256" key="3">
    <source>
        <dbReference type="ARBA" id="ARBA00022989"/>
    </source>
</evidence>
<dbReference type="InterPro" id="IPR010432">
    <property type="entry name" value="RDD"/>
</dbReference>
<dbReference type="PANTHER" id="PTHR38480:SF1">
    <property type="entry name" value="SLR0254 PROTEIN"/>
    <property type="match status" value="1"/>
</dbReference>
<reference evidence="7 8" key="1">
    <citation type="journal article" date="2014" name="PLoS ONE">
        <title>The first complete genome sequence of the class fimbriimonadia in the phylum armatimonadetes.</title>
        <authorList>
            <person name="Hu Z.Y."/>
            <person name="Wang Y.Z."/>
            <person name="Im W.T."/>
            <person name="Wang S.Y."/>
            <person name="Zhao G.P."/>
            <person name="Zheng H.J."/>
            <person name="Quan Z.X."/>
        </authorList>
    </citation>
    <scope>NUCLEOTIDE SEQUENCE [LARGE SCALE GENOMIC DNA]</scope>
    <source>
        <strain evidence="7">Gsoil 348</strain>
    </source>
</reference>
<dbReference type="RefSeq" id="WP_158409184.1">
    <property type="nucleotide sequence ID" value="NZ_CP007139.1"/>
</dbReference>
<sequence length="248" mass="27206">MDQDLAILTPEKTILTYRLAGLGSRVGAHVVDLMLCVAGMSGLGIGIGLLLSNIDQGLAVGVVFAVLGAFPFLYFILFEGLWNGQTLGKRFAGIRVRMADGTPITFVAAVGRNLMRPADMIPGPYFLGLIAMFTNPRSQRIGDQIAGTVVCYERRPHAIFAAAPHVVGIHPWEPQIGDLPGMTPQEYDALKRFCDRFPELSTATQNKLIEEVWRPLAERRRVPAIPDVHPLYLAEATVMKYGRQHGLL</sequence>
<keyword evidence="8" id="KW-1185">Reference proteome</keyword>
<feature type="transmembrane region" description="Helical" evidence="5">
    <location>
        <begin position="26"/>
        <end position="51"/>
    </location>
</feature>
<evidence type="ECO:0000313" key="8">
    <source>
        <dbReference type="Proteomes" id="UP000027982"/>
    </source>
</evidence>
<evidence type="ECO:0000256" key="1">
    <source>
        <dbReference type="ARBA" id="ARBA00004141"/>
    </source>
</evidence>
<evidence type="ECO:0000313" key="7">
    <source>
        <dbReference type="EMBL" id="AIE85156.1"/>
    </source>
</evidence>
<protein>
    <submittedName>
        <fullName evidence="7">RDD domain containing protein</fullName>
    </submittedName>
</protein>
<organism evidence="7 8">
    <name type="scientific">Fimbriimonas ginsengisoli Gsoil 348</name>
    <dbReference type="NCBI Taxonomy" id="661478"/>
    <lineage>
        <taxon>Bacteria</taxon>
        <taxon>Bacillati</taxon>
        <taxon>Armatimonadota</taxon>
        <taxon>Fimbriimonadia</taxon>
        <taxon>Fimbriimonadales</taxon>
        <taxon>Fimbriimonadaceae</taxon>
        <taxon>Fimbriimonas</taxon>
    </lineage>
</organism>
<feature type="domain" description="RDD" evidence="6">
    <location>
        <begin position="19"/>
        <end position="147"/>
    </location>
</feature>
<proteinExistence type="predicted"/>
<dbReference type="eggNOG" id="COG1714">
    <property type="taxonomic scope" value="Bacteria"/>
</dbReference>
<evidence type="ECO:0000256" key="5">
    <source>
        <dbReference type="SAM" id="Phobius"/>
    </source>
</evidence>
<dbReference type="STRING" id="661478.OP10G_1788"/>